<dbReference type="InterPro" id="IPR051132">
    <property type="entry name" value="3-5_Exonuclease_domain"/>
</dbReference>
<dbReference type="EMBL" id="CAEKDK010000003">
    <property type="protein sequence ID" value="CAB4271890.1"/>
    <property type="molecule type" value="Genomic_DNA"/>
</dbReference>
<keyword evidence="1" id="KW-0540">Nuclease</keyword>
<gene>
    <name evidence="4" type="ORF">CURHAP_LOCUS18341</name>
</gene>
<name>A0A6J5U656_PRUAR</name>
<dbReference type="InterPro" id="IPR012337">
    <property type="entry name" value="RNaseH-like_sf"/>
</dbReference>
<dbReference type="Proteomes" id="UP000507222">
    <property type="component" value="Unassembled WGS sequence"/>
</dbReference>
<dbReference type="GO" id="GO:0008408">
    <property type="term" value="F:3'-5' exonuclease activity"/>
    <property type="evidence" value="ECO:0007669"/>
    <property type="project" value="TreeGrafter"/>
</dbReference>
<dbReference type="GO" id="GO:0005737">
    <property type="term" value="C:cytoplasm"/>
    <property type="evidence" value="ECO:0007669"/>
    <property type="project" value="TreeGrafter"/>
</dbReference>
<evidence type="ECO:0000256" key="3">
    <source>
        <dbReference type="SAM" id="Phobius"/>
    </source>
</evidence>
<dbReference type="SUPFAM" id="SSF53098">
    <property type="entry name" value="Ribonuclease H-like"/>
    <property type="match status" value="1"/>
</dbReference>
<sequence length="203" mass="22280">MATYNVNVNGDAVKTTVINSASFVDSFITELILSCNYTNSSSSRPPIIGFHVEFTDEIKAATLQLCSGSRCIIIQLNKMVTNNSVPQSLINFLAAPLFCFVGVDIFQSLALLRREYGIVCRNAVDLTLMVNMAVMSGAVELEPKPLSVVMGDWGAENLSMEQIQSAAIDEHLKSLYIHLQNLYVHVLPLIEDHGSIRSILLSD</sequence>
<protein>
    <recommendedName>
        <fullName evidence="6">3'-5' exonuclease domain-containing protein</fullName>
    </recommendedName>
</protein>
<proteinExistence type="predicted"/>
<accession>A0A6J5U656</accession>
<keyword evidence="3" id="KW-0812">Transmembrane</keyword>
<evidence type="ECO:0000256" key="2">
    <source>
        <dbReference type="ARBA" id="ARBA00022801"/>
    </source>
</evidence>
<evidence type="ECO:0000313" key="4">
    <source>
        <dbReference type="EMBL" id="CAB4271890.1"/>
    </source>
</evidence>
<dbReference type="AlphaFoldDB" id="A0A6J5U656"/>
<reference evidence="4 5" key="1">
    <citation type="submission" date="2020-05" db="EMBL/GenBank/DDBJ databases">
        <authorList>
            <person name="Campoy J."/>
            <person name="Schneeberger K."/>
            <person name="Spophaly S."/>
        </authorList>
    </citation>
    <scope>NUCLEOTIDE SEQUENCE [LARGE SCALE GENOMIC DNA]</scope>
    <source>
        <strain evidence="4">PruArmRojPasFocal</strain>
    </source>
</reference>
<keyword evidence="3" id="KW-1133">Transmembrane helix</keyword>
<dbReference type="PANTHER" id="PTHR13620">
    <property type="entry name" value="3-5 EXONUCLEASE"/>
    <property type="match status" value="1"/>
</dbReference>
<dbReference type="Gene3D" id="3.30.420.10">
    <property type="entry name" value="Ribonuclease H-like superfamily/Ribonuclease H"/>
    <property type="match status" value="1"/>
</dbReference>
<dbReference type="CDD" id="cd06141">
    <property type="entry name" value="WRN_exo"/>
    <property type="match status" value="1"/>
</dbReference>
<keyword evidence="2" id="KW-0378">Hydrolase</keyword>
<keyword evidence="3" id="KW-0472">Membrane</keyword>
<dbReference type="GO" id="GO:0003676">
    <property type="term" value="F:nucleic acid binding"/>
    <property type="evidence" value="ECO:0007669"/>
    <property type="project" value="InterPro"/>
</dbReference>
<organism evidence="4 5">
    <name type="scientific">Prunus armeniaca</name>
    <name type="common">Apricot</name>
    <name type="synonym">Armeniaca vulgaris</name>
    <dbReference type="NCBI Taxonomy" id="36596"/>
    <lineage>
        <taxon>Eukaryota</taxon>
        <taxon>Viridiplantae</taxon>
        <taxon>Streptophyta</taxon>
        <taxon>Embryophyta</taxon>
        <taxon>Tracheophyta</taxon>
        <taxon>Spermatophyta</taxon>
        <taxon>Magnoliopsida</taxon>
        <taxon>eudicotyledons</taxon>
        <taxon>Gunneridae</taxon>
        <taxon>Pentapetalae</taxon>
        <taxon>rosids</taxon>
        <taxon>fabids</taxon>
        <taxon>Rosales</taxon>
        <taxon>Rosaceae</taxon>
        <taxon>Amygdaloideae</taxon>
        <taxon>Amygdaleae</taxon>
        <taxon>Prunus</taxon>
    </lineage>
</organism>
<evidence type="ECO:0000256" key="1">
    <source>
        <dbReference type="ARBA" id="ARBA00022722"/>
    </source>
</evidence>
<dbReference type="PANTHER" id="PTHR13620:SF76">
    <property type="entry name" value="WERNER SYNDROME-LIKE EXONUCLEASE"/>
    <property type="match status" value="1"/>
</dbReference>
<evidence type="ECO:0008006" key="6">
    <source>
        <dbReference type="Google" id="ProtNLM"/>
    </source>
</evidence>
<evidence type="ECO:0000313" key="5">
    <source>
        <dbReference type="Proteomes" id="UP000507222"/>
    </source>
</evidence>
<dbReference type="InterPro" id="IPR036397">
    <property type="entry name" value="RNaseH_sf"/>
</dbReference>
<dbReference type="GO" id="GO:0005634">
    <property type="term" value="C:nucleus"/>
    <property type="evidence" value="ECO:0007669"/>
    <property type="project" value="TreeGrafter"/>
</dbReference>
<feature type="transmembrane region" description="Helical" evidence="3">
    <location>
        <begin position="89"/>
        <end position="112"/>
    </location>
</feature>